<accession>A0AAJ2KVS5</accession>
<proteinExistence type="predicted"/>
<organism evidence="1 2">
    <name type="scientific">Alkalihalophilus pseudofirmus</name>
    <name type="common">Bacillus pseudofirmus</name>
    <dbReference type="NCBI Taxonomy" id="79885"/>
    <lineage>
        <taxon>Bacteria</taxon>
        <taxon>Bacillati</taxon>
        <taxon>Bacillota</taxon>
        <taxon>Bacilli</taxon>
        <taxon>Bacillales</taxon>
        <taxon>Bacillaceae</taxon>
        <taxon>Alkalihalophilus</taxon>
    </lineage>
</organism>
<gene>
    <name evidence="1" type="ORF">RYX45_02930</name>
</gene>
<name>A0AAJ2KVS5_ALKPS</name>
<dbReference type="RefSeq" id="WP_012958283.1">
    <property type="nucleotide sequence ID" value="NZ_CP117835.1"/>
</dbReference>
<dbReference type="Proteomes" id="UP001285636">
    <property type="component" value="Unassembled WGS sequence"/>
</dbReference>
<evidence type="ECO:0000313" key="2">
    <source>
        <dbReference type="Proteomes" id="UP001285636"/>
    </source>
</evidence>
<evidence type="ECO:0000313" key="1">
    <source>
        <dbReference type="EMBL" id="MDV2884116.1"/>
    </source>
</evidence>
<sequence length="83" mass="9872">MHTKQTVRYICEIYSSGNEYFYKRELITHDSWDNIESLSWSAPRPISKSTFMKRKKEGYKTEIERVDRPPAKVIAFPVMPSRD</sequence>
<comment type="caution">
    <text evidence="1">The sequence shown here is derived from an EMBL/GenBank/DDBJ whole genome shotgun (WGS) entry which is preliminary data.</text>
</comment>
<dbReference type="AlphaFoldDB" id="A0AAJ2KVS5"/>
<protein>
    <submittedName>
        <fullName evidence="1">Uncharacterized protein</fullName>
    </submittedName>
</protein>
<dbReference type="EMBL" id="JAWJAY010000001">
    <property type="protein sequence ID" value="MDV2884116.1"/>
    <property type="molecule type" value="Genomic_DNA"/>
</dbReference>
<reference evidence="1" key="1">
    <citation type="submission" date="2023-10" db="EMBL/GenBank/DDBJ databases">
        <title>Screening of Alkalihalophilus pseudofirmusBZ-TG-HK211 and Its Alleviation of Salt Stress on Rapeseed Growth.</title>
        <authorList>
            <person name="Zhao B."/>
            <person name="Guo T."/>
        </authorList>
    </citation>
    <scope>NUCLEOTIDE SEQUENCE</scope>
    <source>
        <strain evidence="1">BZ-TG-HK211</strain>
    </source>
</reference>